<dbReference type="GO" id="GO:0034237">
    <property type="term" value="F:protein kinase A regulatory subunit binding"/>
    <property type="evidence" value="ECO:0007669"/>
    <property type="project" value="TreeGrafter"/>
</dbReference>
<evidence type="ECO:0000259" key="1">
    <source>
        <dbReference type="Pfam" id="PF10469"/>
    </source>
</evidence>
<dbReference type="Gene3D" id="3.90.1140.10">
    <property type="entry name" value="Cyclic phosphodiesterase"/>
    <property type="match status" value="1"/>
</dbReference>
<dbReference type="WBParaSite" id="maker-uti_cns_0008175-snap-gene-0.8-mRNA-1">
    <property type="protein sequence ID" value="maker-uti_cns_0008175-snap-gene-0.8-mRNA-1"/>
    <property type="gene ID" value="maker-uti_cns_0008175-snap-gene-0.8"/>
</dbReference>
<dbReference type="InterPro" id="IPR019510">
    <property type="entry name" value="AKAP7-like_phosphoesterase"/>
</dbReference>
<organism evidence="2 3">
    <name type="scientific">Macrostomum lignano</name>
    <dbReference type="NCBI Taxonomy" id="282301"/>
    <lineage>
        <taxon>Eukaryota</taxon>
        <taxon>Metazoa</taxon>
        <taxon>Spiralia</taxon>
        <taxon>Lophotrochozoa</taxon>
        <taxon>Platyhelminthes</taxon>
        <taxon>Rhabditophora</taxon>
        <taxon>Macrostomorpha</taxon>
        <taxon>Macrostomida</taxon>
        <taxon>Macrostomidae</taxon>
        <taxon>Macrostomum</taxon>
    </lineage>
</organism>
<evidence type="ECO:0000313" key="2">
    <source>
        <dbReference type="Proteomes" id="UP000095280"/>
    </source>
</evidence>
<reference evidence="3" key="1">
    <citation type="submission" date="2016-11" db="UniProtKB">
        <authorList>
            <consortium name="WormBaseParasite"/>
        </authorList>
    </citation>
    <scope>IDENTIFICATION</scope>
</reference>
<dbReference type="GO" id="GO:0005829">
    <property type="term" value="C:cytosol"/>
    <property type="evidence" value="ECO:0007669"/>
    <property type="project" value="TreeGrafter"/>
</dbReference>
<dbReference type="SUPFAM" id="SSF55144">
    <property type="entry name" value="LigT-like"/>
    <property type="match status" value="1"/>
</dbReference>
<dbReference type="Pfam" id="PF10469">
    <property type="entry name" value="AKAP7_NLS"/>
    <property type="match status" value="1"/>
</dbReference>
<accession>A0A1I8HUS5</accession>
<keyword evidence="2" id="KW-1185">Reference proteome</keyword>
<name>A0A1I8HUS5_9PLAT</name>
<dbReference type="AlphaFoldDB" id="A0A1I8HUS5"/>
<dbReference type="Proteomes" id="UP000095280">
    <property type="component" value="Unplaced"/>
</dbReference>
<protein>
    <submittedName>
        <fullName evidence="3">AKAP7_NLS domain-containing protein</fullName>
    </submittedName>
</protein>
<dbReference type="PANTHER" id="PTHR15934:SF2">
    <property type="entry name" value="A-KINASE ANCHOR PROTEIN 7-LIKE PHOSPHOESTERASE DOMAIN-CONTAINING PROTEIN"/>
    <property type="match status" value="1"/>
</dbReference>
<feature type="domain" description="A-kinase anchor protein 7-like phosphoesterase" evidence="1">
    <location>
        <begin position="78"/>
        <end position="205"/>
    </location>
</feature>
<dbReference type="GO" id="GO:0010738">
    <property type="term" value="P:regulation of protein kinase A signaling"/>
    <property type="evidence" value="ECO:0007669"/>
    <property type="project" value="TreeGrafter"/>
</dbReference>
<evidence type="ECO:0000313" key="3">
    <source>
        <dbReference type="WBParaSite" id="maker-uti_cns_0008175-snap-gene-0.8-mRNA-1"/>
    </source>
</evidence>
<dbReference type="InterPro" id="IPR009097">
    <property type="entry name" value="Cyclic_Pdiesterase"/>
</dbReference>
<proteinExistence type="predicted"/>
<dbReference type="InterPro" id="IPR052641">
    <property type="entry name" value="AKAP7_isoform_gamma"/>
</dbReference>
<sequence length="208" mass="23241">MHLVLHNHLAVAGSRLHLYTSLVRRGPSLLQQLMVGFVYWPPCCLSRLLCCAYMRRRYSKAAAAATAQKKKKQSQSRPTHFLAMQVTNKETRSNFAQLQQQFIDANPAMKRAAVPASKLHVTLFVCTLAKEADVELAKQTLQNSLNSVAAQAPGLELQFLGVDSFNRRVLFVPLVENPALAWLRRARNQLMTSFVDAGLKVEADRQPG</sequence>
<dbReference type="PANTHER" id="PTHR15934">
    <property type="entry name" value="RNA 2',3'-CYCLIC PHOSPHODIESTERASE"/>
    <property type="match status" value="1"/>
</dbReference>